<accession>A0A4Y2RM10</accession>
<dbReference type="OrthoDB" id="10367123at2759"/>
<gene>
    <name evidence="1" type="ORF">AVEN_57234_1</name>
</gene>
<dbReference type="Proteomes" id="UP000499080">
    <property type="component" value="Unassembled WGS sequence"/>
</dbReference>
<comment type="caution">
    <text evidence="1">The sequence shown here is derived from an EMBL/GenBank/DDBJ whole genome shotgun (WGS) entry which is preliminary data.</text>
</comment>
<sequence length="100" mass="10965">MAFLAVTISADILAVGHPTRNLQQPHNIVASLAGPSLLPWIHPLGMVRSLSLSDWLAKRFSCPGPPPSPRRLPVKVTGERNFSPFQLMAQSGQPCPFWRV</sequence>
<reference evidence="1 2" key="1">
    <citation type="journal article" date="2019" name="Sci. Rep.">
        <title>Orb-weaving spider Araneus ventricosus genome elucidates the spidroin gene catalogue.</title>
        <authorList>
            <person name="Kono N."/>
            <person name="Nakamura H."/>
            <person name="Ohtoshi R."/>
            <person name="Moran D.A.P."/>
            <person name="Shinohara A."/>
            <person name="Yoshida Y."/>
            <person name="Fujiwara M."/>
            <person name="Mori M."/>
            <person name="Tomita M."/>
            <person name="Arakawa K."/>
        </authorList>
    </citation>
    <scope>NUCLEOTIDE SEQUENCE [LARGE SCALE GENOMIC DNA]</scope>
</reference>
<evidence type="ECO:0000313" key="1">
    <source>
        <dbReference type="EMBL" id="GBN76299.1"/>
    </source>
</evidence>
<protein>
    <submittedName>
        <fullName evidence="1">Uncharacterized protein</fullName>
    </submittedName>
</protein>
<dbReference type="AlphaFoldDB" id="A0A4Y2RM10"/>
<proteinExistence type="predicted"/>
<name>A0A4Y2RM10_ARAVE</name>
<evidence type="ECO:0000313" key="2">
    <source>
        <dbReference type="Proteomes" id="UP000499080"/>
    </source>
</evidence>
<keyword evidence="2" id="KW-1185">Reference proteome</keyword>
<dbReference type="EMBL" id="BGPR01017486">
    <property type="protein sequence ID" value="GBN76299.1"/>
    <property type="molecule type" value="Genomic_DNA"/>
</dbReference>
<organism evidence="1 2">
    <name type="scientific">Araneus ventricosus</name>
    <name type="common">Orbweaver spider</name>
    <name type="synonym">Epeira ventricosa</name>
    <dbReference type="NCBI Taxonomy" id="182803"/>
    <lineage>
        <taxon>Eukaryota</taxon>
        <taxon>Metazoa</taxon>
        <taxon>Ecdysozoa</taxon>
        <taxon>Arthropoda</taxon>
        <taxon>Chelicerata</taxon>
        <taxon>Arachnida</taxon>
        <taxon>Araneae</taxon>
        <taxon>Araneomorphae</taxon>
        <taxon>Entelegynae</taxon>
        <taxon>Araneoidea</taxon>
        <taxon>Araneidae</taxon>
        <taxon>Araneus</taxon>
    </lineage>
</organism>